<organism evidence="8 9">
    <name type="scientific">Flavobacterium aquicola</name>
    <dbReference type="NCBI Taxonomy" id="1682742"/>
    <lineage>
        <taxon>Bacteria</taxon>
        <taxon>Pseudomonadati</taxon>
        <taxon>Bacteroidota</taxon>
        <taxon>Flavobacteriia</taxon>
        <taxon>Flavobacteriales</taxon>
        <taxon>Flavobacteriaceae</taxon>
        <taxon>Flavobacterium</taxon>
    </lineage>
</organism>
<comment type="caution">
    <text evidence="8">The sequence shown here is derived from an EMBL/GenBank/DDBJ whole genome shotgun (WGS) entry which is preliminary data.</text>
</comment>
<dbReference type="PANTHER" id="PTHR31136:SF5">
    <property type="entry name" value="2-OXOADIPATE DIOXYGENASE_DECARBOXYLASE, CHLOROPLASTIC"/>
    <property type="match status" value="1"/>
</dbReference>
<keyword evidence="2" id="KW-0223">Dioxygenase</keyword>
<evidence type="ECO:0000313" key="9">
    <source>
        <dbReference type="Proteomes" id="UP000257136"/>
    </source>
</evidence>
<evidence type="ECO:0000256" key="3">
    <source>
        <dbReference type="ARBA" id="ARBA00023002"/>
    </source>
</evidence>
<keyword evidence="9" id="KW-1185">Reference proteome</keyword>
<gene>
    <name evidence="8" type="ORF">C8P67_10515</name>
</gene>
<comment type="cofactor">
    <cofactor evidence="1">
        <name>Fe(2+)</name>
        <dbReference type="ChEBI" id="CHEBI:29033"/>
    </cofactor>
</comment>
<dbReference type="SMART" id="SM01150">
    <property type="entry name" value="DUF1338"/>
    <property type="match status" value="1"/>
</dbReference>
<keyword evidence="3" id="KW-0560">Oxidoreductase</keyword>
<evidence type="ECO:0000256" key="6">
    <source>
        <dbReference type="ARBA" id="ARBA00035023"/>
    </source>
</evidence>
<reference evidence="8 9" key="1">
    <citation type="submission" date="2018-08" db="EMBL/GenBank/DDBJ databases">
        <title>Genomic Encyclopedia of Archaeal and Bacterial Type Strains, Phase II (KMG-II): from individual species to whole genera.</title>
        <authorList>
            <person name="Goeker M."/>
        </authorList>
    </citation>
    <scope>NUCLEOTIDE SEQUENCE [LARGE SCALE GENOMIC DNA]</scope>
    <source>
        <strain evidence="8 9">DSM 100880</strain>
    </source>
</reference>
<dbReference type="Proteomes" id="UP000257136">
    <property type="component" value="Unassembled WGS sequence"/>
</dbReference>
<dbReference type="EMBL" id="QUNI01000005">
    <property type="protein sequence ID" value="REG98856.1"/>
    <property type="molecule type" value="Genomic_DNA"/>
</dbReference>
<dbReference type="RefSeq" id="WP_115812828.1">
    <property type="nucleotide sequence ID" value="NZ_QUNI01000005.1"/>
</dbReference>
<sequence>MDKNQLLSKLWEQYAAITPSAKKIHTLLADKGETIQNDHIAIRTFNDPRINIAVLEKPFLAVGYEARGEYIFESKKLFAQHYEHTTDSSAPRIFISELELEKCSDELQQTVKNILDDCDQNEFSNPELVLSGSIWKSNSHAIYTSLLEESEYAAWMYVYGFRANHFTINLNALQHFEKLEELNSFLEENGWKLNASGGKIKGTPEQLLEQSSTLADLYSVNFEEGLFEIPSCYYEFALRYAMADGNLYQGFVASSADKIFESTDVKLQK</sequence>
<evidence type="ECO:0000256" key="5">
    <source>
        <dbReference type="ARBA" id="ARBA00035013"/>
    </source>
</evidence>
<evidence type="ECO:0000256" key="1">
    <source>
        <dbReference type="ARBA" id="ARBA00001954"/>
    </source>
</evidence>
<dbReference type="EC" id="1.13.11.93" evidence="6"/>
<dbReference type="Pfam" id="PF07063">
    <property type="entry name" value="HGLS"/>
    <property type="match status" value="2"/>
</dbReference>
<dbReference type="PANTHER" id="PTHR31136">
    <property type="entry name" value="DUF1338 DOMAIN-CONTAINING PROTEIN"/>
    <property type="match status" value="1"/>
</dbReference>
<evidence type="ECO:0000256" key="2">
    <source>
        <dbReference type="ARBA" id="ARBA00022964"/>
    </source>
</evidence>
<dbReference type="GO" id="GO:0051213">
    <property type="term" value="F:dioxygenase activity"/>
    <property type="evidence" value="ECO:0007669"/>
    <property type="project" value="UniProtKB-KW"/>
</dbReference>
<name>A0A3E0ENY9_9FLAO</name>
<evidence type="ECO:0000256" key="7">
    <source>
        <dbReference type="ARBA" id="ARBA00035045"/>
    </source>
</evidence>
<dbReference type="AlphaFoldDB" id="A0A3E0ENY9"/>
<dbReference type="InterPro" id="IPR009770">
    <property type="entry name" value="HGLS"/>
</dbReference>
<protein>
    <recommendedName>
        <fullName evidence="6">2-oxoadipate dioxygenase/decarboxylase</fullName>
        <ecNumber evidence="6">1.13.11.93</ecNumber>
    </recommendedName>
    <alternativeName>
        <fullName evidence="7">2-hydroxyglutarate synthase</fullName>
    </alternativeName>
</protein>
<dbReference type="Gene3D" id="3.10.180.50">
    <property type="match status" value="1"/>
</dbReference>
<evidence type="ECO:0000313" key="8">
    <source>
        <dbReference type="EMBL" id="REG98856.1"/>
    </source>
</evidence>
<proteinExistence type="inferred from homology"/>
<dbReference type="OrthoDB" id="506370at2"/>
<dbReference type="CDD" id="cd16350">
    <property type="entry name" value="VOC_like"/>
    <property type="match status" value="1"/>
</dbReference>
<accession>A0A3E0ENY9</accession>
<keyword evidence="4" id="KW-0408">Iron</keyword>
<comment type="similarity">
    <text evidence="5">Belongs to the 2-oxoadipate dioxygenase/decarboxylase family.</text>
</comment>
<evidence type="ECO:0000256" key="4">
    <source>
        <dbReference type="ARBA" id="ARBA00023004"/>
    </source>
</evidence>